<accession>A0A255GKF4</accession>
<keyword evidence="3" id="KW-0804">Transcription</keyword>
<dbReference type="Pfam" id="PF00440">
    <property type="entry name" value="TetR_N"/>
    <property type="match status" value="1"/>
</dbReference>
<dbReference type="InterPro" id="IPR041586">
    <property type="entry name" value="PsrA_TetR_C"/>
</dbReference>
<dbReference type="PRINTS" id="PR00455">
    <property type="entry name" value="HTHTETR"/>
</dbReference>
<feature type="DNA-binding region" description="H-T-H motif" evidence="4">
    <location>
        <begin position="28"/>
        <end position="47"/>
    </location>
</feature>
<comment type="caution">
    <text evidence="6">The sequence shown here is derived from an EMBL/GenBank/DDBJ whole genome shotgun (WGS) entry which is preliminary data.</text>
</comment>
<feature type="domain" description="HTH tetR-type" evidence="5">
    <location>
        <begin position="5"/>
        <end position="65"/>
    </location>
</feature>
<organism evidence="6 7">
    <name type="scientific">Enemella evansiae</name>
    <dbReference type="NCBI Taxonomy" id="2016499"/>
    <lineage>
        <taxon>Bacteria</taxon>
        <taxon>Bacillati</taxon>
        <taxon>Actinomycetota</taxon>
        <taxon>Actinomycetes</taxon>
        <taxon>Propionibacteriales</taxon>
        <taxon>Propionibacteriaceae</taxon>
        <taxon>Enemella</taxon>
    </lineage>
</organism>
<dbReference type="PANTHER" id="PTHR30055:SF234">
    <property type="entry name" value="HTH-TYPE TRANSCRIPTIONAL REGULATOR BETI"/>
    <property type="match status" value="1"/>
</dbReference>
<dbReference type="OrthoDB" id="5118063at2"/>
<dbReference type="SUPFAM" id="SSF48498">
    <property type="entry name" value="Tetracyclin repressor-like, C-terminal domain"/>
    <property type="match status" value="1"/>
</dbReference>
<gene>
    <name evidence="6" type="ORF">CGZ94_10785</name>
</gene>
<proteinExistence type="predicted"/>
<dbReference type="Pfam" id="PF17939">
    <property type="entry name" value="TetR_C_30"/>
    <property type="match status" value="1"/>
</dbReference>
<sequence length="194" mass="21298">MTEASSRREAILAAAERVFAEVGYDAATMRTIAREAGVGLTLVVYHFETKLNLYREVFLAHQGTNTERRRRVNAVDPAAPDAVEQIVDAFLTITDLSTPVYARLVAREAADPSAAARGIIKELFDPMAVDFITQLERALPDKPAGFHAWAYLFCVGALTATAADERARELMPADRLGDHRACLRAYLIAALRHG</sequence>
<keyword evidence="7" id="KW-1185">Reference proteome</keyword>
<dbReference type="AlphaFoldDB" id="A0A255GKF4"/>
<evidence type="ECO:0000313" key="7">
    <source>
        <dbReference type="Proteomes" id="UP000215896"/>
    </source>
</evidence>
<dbReference type="GO" id="GO:0003700">
    <property type="term" value="F:DNA-binding transcription factor activity"/>
    <property type="evidence" value="ECO:0007669"/>
    <property type="project" value="TreeGrafter"/>
</dbReference>
<dbReference type="InterPro" id="IPR009057">
    <property type="entry name" value="Homeodomain-like_sf"/>
</dbReference>
<dbReference type="InterPro" id="IPR036271">
    <property type="entry name" value="Tet_transcr_reg_TetR-rel_C_sf"/>
</dbReference>
<keyword evidence="2 4" id="KW-0238">DNA-binding</keyword>
<dbReference type="PROSITE" id="PS50977">
    <property type="entry name" value="HTH_TETR_2"/>
    <property type="match status" value="1"/>
</dbReference>
<dbReference type="PANTHER" id="PTHR30055">
    <property type="entry name" value="HTH-TYPE TRANSCRIPTIONAL REGULATOR RUTR"/>
    <property type="match status" value="1"/>
</dbReference>
<evidence type="ECO:0000256" key="4">
    <source>
        <dbReference type="PROSITE-ProRule" id="PRU00335"/>
    </source>
</evidence>
<dbReference type="RefSeq" id="WP_094359936.1">
    <property type="nucleotide sequence ID" value="NZ_NMVK01000026.1"/>
</dbReference>
<dbReference type="InterPro" id="IPR001647">
    <property type="entry name" value="HTH_TetR"/>
</dbReference>
<dbReference type="Proteomes" id="UP000215896">
    <property type="component" value="Unassembled WGS sequence"/>
</dbReference>
<evidence type="ECO:0000256" key="3">
    <source>
        <dbReference type="ARBA" id="ARBA00023163"/>
    </source>
</evidence>
<reference evidence="6 7" key="1">
    <citation type="submission" date="2017-07" db="EMBL/GenBank/DDBJ databases">
        <title>Draft whole genome sequences of clinical Proprionibacteriaceae strains.</title>
        <authorList>
            <person name="Bernier A.-M."/>
            <person name="Bernard K."/>
            <person name="Domingo M.-C."/>
        </authorList>
    </citation>
    <scope>NUCLEOTIDE SEQUENCE [LARGE SCALE GENOMIC DNA]</scope>
    <source>
        <strain evidence="6 7">NML 030167</strain>
    </source>
</reference>
<protein>
    <submittedName>
        <fullName evidence="6">TetR family transcriptional regulator</fullName>
    </submittedName>
</protein>
<dbReference type="GO" id="GO:0000976">
    <property type="term" value="F:transcription cis-regulatory region binding"/>
    <property type="evidence" value="ECO:0007669"/>
    <property type="project" value="TreeGrafter"/>
</dbReference>
<evidence type="ECO:0000256" key="2">
    <source>
        <dbReference type="ARBA" id="ARBA00023125"/>
    </source>
</evidence>
<keyword evidence="1" id="KW-0805">Transcription regulation</keyword>
<dbReference type="InterPro" id="IPR050109">
    <property type="entry name" value="HTH-type_TetR-like_transc_reg"/>
</dbReference>
<evidence type="ECO:0000313" key="6">
    <source>
        <dbReference type="EMBL" id="OYO13454.1"/>
    </source>
</evidence>
<evidence type="ECO:0000259" key="5">
    <source>
        <dbReference type="PROSITE" id="PS50977"/>
    </source>
</evidence>
<name>A0A255GKF4_9ACTN</name>
<dbReference type="SUPFAM" id="SSF46689">
    <property type="entry name" value="Homeodomain-like"/>
    <property type="match status" value="1"/>
</dbReference>
<dbReference type="Gene3D" id="1.10.357.10">
    <property type="entry name" value="Tetracycline Repressor, domain 2"/>
    <property type="match status" value="1"/>
</dbReference>
<evidence type="ECO:0000256" key="1">
    <source>
        <dbReference type="ARBA" id="ARBA00023015"/>
    </source>
</evidence>
<dbReference type="EMBL" id="NMVO01000013">
    <property type="protein sequence ID" value="OYO13454.1"/>
    <property type="molecule type" value="Genomic_DNA"/>
</dbReference>